<dbReference type="AlphaFoldDB" id="A0A1G8K3X1"/>
<gene>
    <name evidence="1" type="ORF">SAMN05216352_10754</name>
</gene>
<dbReference type="RefSeq" id="WP_091585436.1">
    <property type="nucleotide sequence ID" value="NZ_FNDU01000007.1"/>
</dbReference>
<evidence type="ECO:0000313" key="2">
    <source>
        <dbReference type="Proteomes" id="UP000199017"/>
    </source>
</evidence>
<keyword evidence="2" id="KW-1185">Reference proteome</keyword>
<organism evidence="1 2">
    <name type="scientific">Alteribacillus bidgolensis</name>
    <dbReference type="NCBI Taxonomy" id="930129"/>
    <lineage>
        <taxon>Bacteria</taxon>
        <taxon>Bacillati</taxon>
        <taxon>Bacillota</taxon>
        <taxon>Bacilli</taxon>
        <taxon>Bacillales</taxon>
        <taxon>Bacillaceae</taxon>
        <taxon>Alteribacillus</taxon>
    </lineage>
</organism>
<proteinExistence type="predicted"/>
<accession>A0A1G8K3X1</accession>
<sequence>MSKARFKLNSFEYGESFGVQKVTICGTLFLSESIKTRIYEVYQLRDFNNKISSSDPRTLTFNEVEKLSNKYYIDKIS</sequence>
<evidence type="ECO:0000313" key="1">
    <source>
        <dbReference type="EMBL" id="SDI38049.1"/>
    </source>
</evidence>
<protein>
    <submittedName>
        <fullName evidence="1">Uncharacterized protein</fullName>
    </submittedName>
</protein>
<dbReference type="Proteomes" id="UP000199017">
    <property type="component" value="Unassembled WGS sequence"/>
</dbReference>
<name>A0A1G8K3X1_9BACI</name>
<dbReference type="EMBL" id="FNDU01000007">
    <property type="protein sequence ID" value="SDI38049.1"/>
    <property type="molecule type" value="Genomic_DNA"/>
</dbReference>
<reference evidence="1 2" key="1">
    <citation type="submission" date="2016-10" db="EMBL/GenBank/DDBJ databases">
        <authorList>
            <person name="de Groot N.N."/>
        </authorList>
    </citation>
    <scope>NUCLEOTIDE SEQUENCE [LARGE SCALE GENOMIC DNA]</scope>
    <source>
        <strain evidence="2">P4B,CCM 7963,CECT 7998,DSM 25260,IBRC-M 10614,KCTC 13821</strain>
    </source>
</reference>